<dbReference type="Proteomes" id="UP000013148">
    <property type="component" value="Unassembled WGS sequence"/>
</dbReference>
<dbReference type="Pfam" id="PF11738">
    <property type="entry name" value="DUF3298"/>
    <property type="match status" value="1"/>
</dbReference>
<feature type="compositionally biased region" description="Low complexity" evidence="1">
    <location>
        <begin position="113"/>
        <end position="127"/>
    </location>
</feature>
<keyword evidence="4" id="KW-1185">Reference proteome</keyword>
<dbReference type="Gene3D" id="3.90.640.20">
    <property type="entry name" value="Heat-shock cognate protein, ATPase"/>
    <property type="match status" value="1"/>
</dbReference>
<proteinExistence type="predicted"/>
<evidence type="ECO:0000313" key="4">
    <source>
        <dbReference type="Proteomes" id="UP000013148"/>
    </source>
</evidence>
<organism evidence="3 4">
    <name type="scientific">Acinetobacter guillouiae NIPH 991</name>
    <dbReference type="NCBI Taxonomy" id="1217656"/>
    <lineage>
        <taxon>Bacteria</taxon>
        <taxon>Pseudomonadati</taxon>
        <taxon>Pseudomonadota</taxon>
        <taxon>Gammaproteobacteria</taxon>
        <taxon>Moraxellales</taxon>
        <taxon>Moraxellaceae</taxon>
        <taxon>Acinetobacter</taxon>
    </lineage>
</organism>
<dbReference type="HOGENOM" id="CLU_081196_0_0_6"/>
<dbReference type="InterPro" id="IPR037126">
    <property type="entry name" value="PdaC/RsiV-like_sf"/>
</dbReference>
<dbReference type="EMBL" id="APPJ01000009">
    <property type="protein sequence ID" value="ENV18182.1"/>
    <property type="molecule type" value="Genomic_DNA"/>
</dbReference>
<gene>
    <name evidence="3" type="ORF">F964_01506</name>
</gene>
<dbReference type="InterPro" id="IPR021729">
    <property type="entry name" value="DUF3298"/>
</dbReference>
<dbReference type="RefSeq" id="WP_004818931.1">
    <property type="nucleotide sequence ID" value="NZ_KB849456.1"/>
</dbReference>
<reference evidence="3 4" key="1">
    <citation type="submission" date="2013-02" db="EMBL/GenBank/DDBJ databases">
        <title>The Genome Sequence of Acinetobacter guillouiae NIPH 991.</title>
        <authorList>
            <consortium name="The Broad Institute Genome Sequencing Platform"/>
            <consortium name="The Broad Institute Genome Sequencing Center for Infectious Disease"/>
            <person name="Cerqueira G."/>
            <person name="Feldgarden M."/>
            <person name="Courvalin P."/>
            <person name="Perichon B."/>
            <person name="Grillot-Courvalin C."/>
            <person name="Clermont D."/>
            <person name="Rocha E."/>
            <person name="Yoon E.-J."/>
            <person name="Nemec A."/>
            <person name="Walker B."/>
            <person name="Young S.K."/>
            <person name="Zeng Q."/>
            <person name="Gargeya S."/>
            <person name="Fitzgerald M."/>
            <person name="Haas B."/>
            <person name="Abouelleil A."/>
            <person name="Alvarado L."/>
            <person name="Arachchi H.M."/>
            <person name="Berlin A.M."/>
            <person name="Chapman S.B."/>
            <person name="Dewar J."/>
            <person name="Goldberg J."/>
            <person name="Griggs A."/>
            <person name="Gujja S."/>
            <person name="Hansen M."/>
            <person name="Howarth C."/>
            <person name="Imamovic A."/>
            <person name="Larimer J."/>
            <person name="McCowan C."/>
            <person name="Murphy C."/>
            <person name="Neiman D."/>
            <person name="Pearson M."/>
            <person name="Priest M."/>
            <person name="Roberts A."/>
            <person name="Saif S."/>
            <person name="Shea T."/>
            <person name="Sisk P."/>
            <person name="Sykes S."/>
            <person name="Wortman J."/>
            <person name="Nusbaum C."/>
            <person name="Birren B."/>
        </authorList>
    </citation>
    <scope>NUCLEOTIDE SEQUENCE [LARGE SCALE GENOMIC DNA]</scope>
    <source>
        <strain evidence="3 4">NIPH 991</strain>
    </source>
</reference>
<sequence>MLNQKSTLALSILVITLGLTACQKSDSKKAEPTVDQSAASQVPDTSMLLQGDTEKVKLTLPECNGNTCPEFSIERLKSNQAFVDETIDQAILDNLDKMLDIAQLSKAKKDADQQQTASQASASEVQANKTPVQQLQERVQPYANSFLEMDKELKTLGASGQITISLSPKILNSDKPLATVVLNTSSYLGGAHGASAQTYFNFDLVSKKQVGLDQIIEANQKAKFEKLAHDAFKTWVIDSKLAESVNEYEQAWKFTLSDNFYLGKQGLILQYGEYDIGPYVVGLPRLMIPYDQLKGVLKSQYFPAEMQVDQPSSSTPAASGKAKS</sequence>
<accession>N8X1B9</accession>
<dbReference type="AlphaFoldDB" id="N8X1B9"/>
<feature type="region of interest" description="Disordered" evidence="1">
    <location>
        <begin position="112"/>
        <end position="133"/>
    </location>
</feature>
<evidence type="ECO:0000259" key="2">
    <source>
        <dbReference type="Pfam" id="PF11738"/>
    </source>
</evidence>
<dbReference type="Gene3D" id="3.30.565.40">
    <property type="entry name" value="Fervidobacterium nodosum Rt17-B1 like"/>
    <property type="match status" value="1"/>
</dbReference>
<evidence type="ECO:0000313" key="3">
    <source>
        <dbReference type="EMBL" id="ENV18182.1"/>
    </source>
</evidence>
<dbReference type="eggNOG" id="ENOG5032SQ9">
    <property type="taxonomic scope" value="Bacteria"/>
</dbReference>
<protein>
    <recommendedName>
        <fullName evidence="2">DUF3298 domain-containing protein</fullName>
    </recommendedName>
</protein>
<comment type="caution">
    <text evidence="3">The sequence shown here is derived from an EMBL/GenBank/DDBJ whole genome shotgun (WGS) entry which is preliminary data.</text>
</comment>
<name>N8X1B9_ACIGI</name>
<dbReference type="PROSITE" id="PS51257">
    <property type="entry name" value="PROKAR_LIPOPROTEIN"/>
    <property type="match status" value="1"/>
</dbReference>
<dbReference type="PATRIC" id="fig|1217656.3.peg.1466"/>
<feature type="domain" description="DUF3298" evidence="2">
    <location>
        <begin position="219"/>
        <end position="291"/>
    </location>
</feature>
<evidence type="ECO:0000256" key="1">
    <source>
        <dbReference type="SAM" id="MobiDB-lite"/>
    </source>
</evidence>